<dbReference type="STRING" id="1237085.Ngar_c32710"/>
<dbReference type="HOGENOM" id="CLU_2857219_0_0_2"/>
<evidence type="ECO:0000313" key="3">
    <source>
        <dbReference type="Proteomes" id="UP000008037"/>
    </source>
</evidence>
<gene>
    <name evidence="2" type="ordered locus">Ngar_c32710</name>
</gene>
<feature type="region of interest" description="Disordered" evidence="1">
    <location>
        <begin position="1"/>
        <end position="64"/>
    </location>
</feature>
<dbReference type="RefSeq" id="WP_015020719.1">
    <property type="nucleotide sequence ID" value="NC_018719.1"/>
</dbReference>
<protein>
    <submittedName>
        <fullName evidence="2">Uncharacterized protein</fullName>
    </submittedName>
</protein>
<dbReference type="GeneID" id="13797081"/>
<keyword evidence="3" id="KW-1185">Reference proteome</keyword>
<dbReference type="BioCyc" id="CNIT1237085:G1324-3271-MONOMER"/>
<proteinExistence type="predicted"/>
<reference evidence="2 3" key="1">
    <citation type="journal article" date="2012" name="Environ. Microbiol.">
        <title>The genome of the ammonia-oxidizing Candidatus Nitrososphaera gargensis: insights into metabolic versatility and environmental adaptations.</title>
        <authorList>
            <person name="Spang A."/>
            <person name="Poehlein A."/>
            <person name="Offre P."/>
            <person name="Zumbragel S."/>
            <person name="Haider S."/>
            <person name="Rychlik N."/>
            <person name="Nowka B."/>
            <person name="Schmeisser C."/>
            <person name="Lebedeva E.V."/>
            <person name="Rattei T."/>
            <person name="Bohm C."/>
            <person name="Schmid M."/>
            <person name="Galushko A."/>
            <person name="Hatzenpichler R."/>
            <person name="Weinmaier T."/>
            <person name="Daniel R."/>
            <person name="Schleper C."/>
            <person name="Spieck E."/>
            <person name="Streit W."/>
            <person name="Wagner M."/>
        </authorList>
    </citation>
    <scope>NUCLEOTIDE SEQUENCE [LARGE SCALE GENOMIC DNA]</scope>
    <source>
        <strain evidence="3">Ga9.2</strain>
    </source>
</reference>
<dbReference type="AlphaFoldDB" id="K0IFQ4"/>
<dbReference type="EMBL" id="CP002408">
    <property type="protein sequence ID" value="AFU60186.1"/>
    <property type="molecule type" value="Genomic_DNA"/>
</dbReference>
<feature type="compositionally biased region" description="Basic and acidic residues" evidence="1">
    <location>
        <begin position="1"/>
        <end position="41"/>
    </location>
</feature>
<name>K0IFQ4_NITGG</name>
<dbReference type="Proteomes" id="UP000008037">
    <property type="component" value="Chromosome"/>
</dbReference>
<dbReference type="InParanoid" id="K0IFQ4"/>
<accession>K0IFQ4</accession>
<sequence length="64" mass="7221">MQSKDKTKVGDVDMSKIGDKAGIHSDDQARHLERGQEKEFEIIEGNETGSWQIKEKDEESASDQ</sequence>
<evidence type="ECO:0000313" key="2">
    <source>
        <dbReference type="EMBL" id="AFU60186.1"/>
    </source>
</evidence>
<organism evidence="2 3">
    <name type="scientific">Nitrososphaera gargensis (strain Ga9.2)</name>
    <dbReference type="NCBI Taxonomy" id="1237085"/>
    <lineage>
        <taxon>Archaea</taxon>
        <taxon>Nitrososphaerota</taxon>
        <taxon>Nitrososphaeria</taxon>
        <taxon>Nitrososphaerales</taxon>
        <taxon>Nitrososphaeraceae</taxon>
        <taxon>Nitrososphaera</taxon>
    </lineage>
</organism>
<dbReference type="KEGG" id="nga:Ngar_c32710"/>
<evidence type="ECO:0000256" key="1">
    <source>
        <dbReference type="SAM" id="MobiDB-lite"/>
    </source>
</evidence>
<feature type="compositionally biased region" description="Basic and acidic residues" evidence="1">
    <location>
        <begin position="53"/>
        <end position="64"/>
    </location>
</feature>